<evidence type="ECO:0000256" key="1">
    <source>
        <dbReference type="SAM" id="MobiDB-lite"/>
    </source>
</evidence>
<protein>
    <submittedName>
        <fullName evidence="4">Uncharacterized protein</fullName>
    </submittedName>
</protein>
<evidence type="ECO:0000313" key="4">
    <source>
        <dbReference type="EMBL" id="KAK8033613.1"/>
    </source>
</evidence>
<sequence length="570" mass="64206">MVLIMILSLGIGPFTQQAIGTEPCPEPVNGQAMIPHTRYVYWPIQNFTDYPKNVRYYSQPPSDIETTIYSSLMGPAGVASNIRFQCTTGNCTFNNHGDPINTTDFDGAQAFSTMGLCHKCVNISHLISSEQKVQNDTGRRYLAYSLPNVHHDGPQEVGGLRTIRIFENGASTEVFRSMVSDLSWAGNEIPQEVQDISTSAIANITILACNNKRCNGQRSDICASTCVLYPCIRSYTVSITNGELVQEQISTSPTIIGGSVQGREMKNDYDFPIFGNSEFLLDWVAVKSPCRIGDRIYWFQKVSSDLEPSTTWYCVNGTDAHHRECEGMMDPQYCLYRQDNGHGQAVSSVLTKYFKQYCIFEDDLLKCNSYPSFIQENVADVLFQRGNITTKAINEYFDDVAVSITNQYRNRYGRTPPKSWVASAEDPPFGEVHGVVLQTKTCNAIHLQWLAFPTAIIFIATGLFLWTIAESWGKRGNRPVWKDHILPLLLYSNRFKRGVDDSTITEESHTDGRNSTDDNERLLETDEMEKLAVNLQVRFQWPGDEDTKAEAVLRRKKGPRDVDVDSLLQE</sequence>
<dbReference type="Proteomes" id="UP001396898">
    <property type="component" value="Unassembled WGS sequence"/>
</dbReference>
<feature type="compositionally biased region" description="Basic and acidic residues" evidence="1">
    <location>
        <begin position="550"/>
        <end position="563"/>
    </location>
</feature>
<evidence type="ECO:0000256" key="2">
    <source>
        <dbReference type="SAM" id="Phobius"/>
    </source>
</evidence>
<dbReference type="PANTHER" id="PTHR35394:SF5">
    <property type="entry name" value="DUF3176 DOMAIN-CONTAINING PROTEIN"/>
    <property type="match status" value="1"/>
</dbReference>
<organism evidence="4 5">
    <name type="scientific">Apiospora marii</name>
    <dbReference type="NCBI Taxonomy" id="335849"/>
    <lineage>
        <taxon>Eukaryota</taxon>
        <taxon>Fungi</taxon>
        <taxon>Dikarya</taxon>
        <taxon>Ascomycota</taxon>
        <taxon>Pezizomycotina</taxon>
        <taxon>Sordariomycetes</taxon>
        <taxon>Xylariomycetidae</taxon>
        <taxon>Amphisphaeriales</taxon>
        <taxon>Apiosporaceae</taxon>
        <taxon>Apiospora</taxon>
    </lineage>
</organism>
<keyword evidence="2" id="KW-0472">Membrane</keyword>
<feature type="transmembrane region" description="Helical" evidence="2">
    <location>
        <begin position="449"/>
        <end position="469"/>
    </location>
</feature>
<evidence type="ECO:0000256" key="3">
    <source>
        <dbReference type="SAM" id="SignalP"/>
    </source>
</evidence>
<keyword evidence="5" id="KW-1185">Reference proteome</keyword>
<gene>
    <name evidence="4" type="ORF">PG991_003011</name>
</gene>
<dbReference type="PANTHER" id="PTHR35394">
    <property type="entry name" value="DUF3176 DOMAIN-CONTAINING PROTEIN"/>
    <property type="match status" value="1"/>
</dbReference>
<keyword evidence="2" id="KW-0812">Transmembrane</keyword>
<name>A0ABR1SGZ3_9PEZI</name>
<comment type="caution">
    <text evidence="4">The sequence shown here is derived from an EMBL/GenBank/DDBJ whole genome shotgun (WGS) entry which is preliminary data.</text>
</comment>
<reference evidence="4 5" key="1">
    <citation type="submission" date="2023-01" db="EMBL/GenBank/DDBJ databases">
        <title>Analysis of 21 Apiospora genomes using comparative genomics revels a genus with tremendous synthesis potential of carbohydrate active enzymes and secondary metabolites.</title>
        <authorList>
            <person name="Sorensen T."/>
        </authorList>
    </citation>
    <scope>NUCLEOTIDE SEQUENCE [LARGE SCALE GENOMIC DNA]</scope>
    <source>
        <strain evidence="4 5">CBS 20057</strain>
    </source>
</reference>
<accession>A0ABR1SGZ3</accession>
<proteinExistence type="predicted"/>
<feature type="chain" id="PRO_5046066334" evidence="3">
    <location>
        <begin position="21"/>
        <end position="570"/>
    </location>
</feature>
<keyword evidence="2" id="KW-1133">Transmembrane helix</keyword>
<feature type="region of interest" description="Disordered" evidence="1">
    <location>
        <begin position="550"/>
        <end position="570"/>
    </location>
</feature>
<evidence type="ECO:0000313" key="5">
    <source>
        <dbReference type="Proteomes" id="UP001396898"/>
    </source>
</evidence>
<feature type="signal peptide" evidence="3">
    <location>
        <begin position="1"/>
        <end position="20"/>
    </location>
</feature>
<dbReference type="EMBL" id="JAQQWI010000006">
    <property type="protein sequence ID" value="KAK8033613.1"/>
    <property type="molecule type" value="Genomic_DNA"/>
</dbReference>
<keyword evidence="3" id="KW-0732">Signal</keyword>